<dbReference type="RefSeq" id="WP_159806778.1">
    <property type="nucleotide sequence ID" value="NZ_BLJE01000002.1"/>
</dbReference>
<sequence>MNQKIYFSQSDQYAIDHIPYHFETSDEHSAFFRREDGSGAIERFGWDDLNQIVGSERWSCKRRSLTVPDAKQAPDLYTFVWELPSRQQKMLLRRWFFVSALRKLHAAGEVKLTPSSVEANFYAILKEATKESLAFDDRFGVQYFCSKDNSLPSTAKPGTILRWQRLVKKSGGRIDSLIDKRGKISRIDIDPESYRFIIGCLREYLSEERHSGNAIAQKTISAIRLENEKRRKSGQAPINGRCRSALHDWISKFGEFEIDLGRKGKVYTKRKYSGVGKTERATRPGQTFQADEWEVDARTLIMSGPIREGLEQETLDALPRGRRWLYIVMDVATRYIVGFGISATQSSEAAVRALEMATRDKEDLAQAAGSKSTWRGFTFECLDNDTGGGFLGKTTRRAVEMIQSAQFYGKVGEPQFRGPVERLFGTFSVRAMPYIPAQTFRNPQVRGDYDTEAKVALTDDQLALIFIRFIVDVYHQSEHGGLFGETPSSALERLEGTIGTPPKLTPKTRRKAFGIRQERTVTARGIRFLGIDYGGSNETLQSIRKRHGTNELAFYVDPQNLGTISVWDDGNWLEVRSSIENFEGIKLTDWIETTRILRSRYSAQAELKASVVFDGLNYMRARATEAQRIMGVLPQMPTSADLQGLERELHWGLSVVDDTPTAVQDLPPAESGIGYKIGEISPAPNARQHPTGDEMAVPSSPPAAQTDPHQYSQGSIVSDEDDDDDSWFEEAIKP</sequence>
<feature type="region of interest" description="Disordered" evidence="1">
    <location>
        <begin position="662"/>
        <end position="734"/>
    </location>
</feature>
<gene>
    <name evidence="3" type="ORF">KIN_21800</name>
</gene>
<comment type="caution">
    <text evidence="3">The sequence shown here is derived from an EMBL/GenBank/DDBJ whole genome shotgun (WGS) entry which is preliminary data.</text>
</comment>
<dbReference type="GO" id="GO:0003676">
    <property type="term" value="F:nucleic acid binding"/>
    <property type="evidence" value="ECO:0007669"/>
    <property type="project" value="InterPro"/>
</dbReference>
<evidence type="ECO:0000313" key="3">
    <source>
        <dbReference type="EMBL" id="GFE65106.1"/>
    </source>
</evidence>
<evidence type="ECO:0000313" key="4">
    <source>
        <dbReference type="Proteomes" id="UP000436822"/>
    </source>
</evidence>
<organism evidence="3 4">
    <name type="scientific">Litoreibacter roseus</name>
    <dbReference type="NCBI Taxonomy" id="2601869"/>
    <lineage>
        <taxon>Bacteria</taxon>
        <taxon>Pseudomonadati</taxon>
        <taxon>Pseudomonadota</taxon>
        <taxon>Alphaproteobacteria</taxon>
        <taxon>Rhodobacterales</taxon>
        <taxon>Roseobacteraceae</taxon>
        <taxon>Litoreibacter</taxon>
    </lineage>
</organism>
<dbReference type="OrthoDB" id="9814072at2"/>
<reference evidence="3 4" key="1">
    <citation type="submission" date="2019-12" db="EMBL/GenBank/DDBJ databases">
        <title>Litoreibacter badius sp. nov., a novel bacteriochlorophyll a-containing bacterium in the genus Litoreibacter.</title>
        <authorList>
            <person name="Kanamuro M."/>
            <person name="Takabe Y."/>
            <person name="Mori K."/>
            <person name="Takaichi S."/>
            <person name="Hanada S."/>
        </authorList>
    </citation>
    <scope>NUCLEOTIDE SEQUENCE [LARGE SCALE GENOMIC DNA]</scope>
    <source>
        <strain evidence="3 4">K6</strain>
    </source>
</reference>
<accession>A0A6N6JFV4</accession>
<proteinExistence type="predicted"/>
<name>A0A6N6JFV4_9RHOB</name>
<dbReference type="Proteomes" id="UP000436822">
    <property type="component" value="Unassembled WGS sequence"/>
</dbReference>
<feature type="domain" description="Integrase catalytic" evidence="2">
    <location>
        <begin position="280"/>
        <end position="495"/>
    </location>
</feature>
<keyword evidence="4" id="KW-1185">Reference proteome</keyword>
<evidence type="ECO:0000256" key="1">
    <source>
        <dbReference type="SAM" id="MobiDB-lite"/>
    </source>
</evidence>
<dbReference type="InterPro" id="IPR001584">
    <property type="entry name" value="Integrase_cat-core"/>
</dbReference>
<dbReference type="InterPro" id="IPR036397">
    <property type="entry name" value="RNaseH_sf"/>
</dbReference>
<dbReference type="Gene3D" id="3.30.420.10">
    <property type="entry name" value="Ribonuclease H-like superfamily/Ribonuclease H"/>
    <property type="match status" value="1"/>
</dbReference>
<dbReference type="GO" id="GO:0015074">
    <property type="term" value="P:DNA integration"/>
    <property type="evidence" value="ECO:0007669"/>
    <property type="project" value="InterPro"/>
</dbReference>
<feature type="compositionally biased region" description="Acidic residues" evidence="1">
    <location>
        <begin position="718"/>
        <end position="728"/>
    </location>
</feature>
<protein>
    <recommendedName>
        <fullName evidence="2">Integrase catalytic domain-containing protein</fullName>
    </recommendedName>
</protein>
<evidence type="ECO:0000259" key="2">
    <source>
        <dbReference type="PROSITE" id="PS50994"/>
    </source>
</evidence>
<dbReference type="PROSITE" id="PS50994">
    <property type="entry name" value="INTEGRASE"/>
    <property type="match status" value="1"/>
</dbReference>
<dbReference type="InterPro" id="IPR012337">
    <property type="entry name" value="RNaseH-like_sf"/>
</dbReference>
<dbReference type="SUPFAM" id="SSF53098">
    <property type="entry name" value="Ribonuclease H-like"/>
    <property type="match status" value="1"/>
</dbReference>
<dbReference type="AlphaFoldDB" id="A0A6N6JFV4"/>
<feature type="compositionally biased region" description="Polar residues" evidence="1">
    <location>
        <begin position="707"/>
        <end position="716"/>
    </location>
</feature>
<dbReference type="EMBL" id="BLJE01000002">
    <property type="protein sequence ID" value="GFE65106.1"/>
    <property type="molecule type" value="Genomic_DNA"/>
</dbReference>